<dbReference type="Pfam" id="PF20898">
    <property type="entry name" value="P_T4SS_TraN"/>
    <property type="match status" value="1"/>
</dbReference>
<organism evidence="1 2">
    <name type="scientific">Caballeronia calidae</name>
    <dbReference type="NCBI Taxonomy" id="1777139"/>
    <lineage>
        <taxon>Bacteria</taxon>
        <taxon>Pseudomonadati</taxon>
        <taxon>Pseudomonadota</taxon>
        <taxon>Betaproteobacteria</taxon>
        <taxon>Burkholderiales</taxon>
        <taxon>Burkholderiaceae</taxon>
        <taxon>Caballeronia</taxon>
    </lineage>
</organism>
<reference evidence="1" key="1">
    <citation type="submission" date="2016-01" db="EMBL/GenBank/DDBJ databases">
        <authorList>
            <person name="Peeters C."/>
        </authorList>
    </citation>
    <scope>NUCLEOTIDE SEQUENCE</scope>
    <source>
        <strain evidence="1">LMG 29321</strain>
    </source>
</reference>
<sequence length="57" mass="6013">MKFLCALALCAAVALTGCTSSRKPAPEPDMSHLVPVNKTMPPELVGKAVLPVRKPVQ</sequence>
<comment type="caution">
    <text evidence="1">The sequence shown here is derived from an EMBL/GenBank/DDBJ whole genome shotgun (WGS) entry which is preliminary data.</text>
</comment>
<dbReference type="RefSeq" id="WP_374729536.1">
    <property type="nucleotide sequence ID" value="NZ_FCOX02000319.1"/>
</dbReference>
<gene>
    <name evidence="1" type="ORF">AWB78_08710</name>
</gene>
<dbReference type="EMBL" id="FCOX02000319">
    <property type="protein sequence ID" value="SAL07750.1"/>
    <property type="molecule type" value="Genomic_DNA"/>
</dbReference>
<name>A0A158ELZ4_9BURK</name>
<accession>A0A158ELZ4</accession>
<evidence type="ECO:0000313" key="1">
    <source>
        <dbReference type="EMBL" id="SAL07750.1"/>
    </source>
</evidence>
<dbReference type="PROSITE" id="PS51257">
    <property type="entry name" value="PROKAR_LIPOPROTEIN"/>
    <property type="match status" value="1"/>
</dbReference>
<evidence type="ECO:0000313" key="2">
    <source>
        <dbReference type="Proteomes" id="UP000071859"/>
    </source>
</evidence>
<keyword evidence="2" id="KW-1185">Reference proteome</keyword>
<evidence type="ECO:0008006" key="3">
    <source>
        <dbReference type="Google" id="ProtNLM"/>
    </source>
</evidence>
<dbReference type="InterPro" id="IPR049533">
    <property type="entry name" value="TraN"/>
</dbReference>
<dbReference type="Proteomes" id="UP000071859">
    <property type="component" value="Unassembled WGS sequence"/>
</dbReference>
<protein>
    <recommendedName>
        <fullName evidence="3">Lipoprotein</fullName>
    </recommendedName>
</protein>
<dbReference type="AlphaFoldDB" id="A0A158ELZ4"/>
<proteinExistence type="predicted"/>